<evidence type="ECO:0000313" key="2">
    <source>
        <dbReference type="EMBL" id="EHO73073.1"/>
    </source>
</evidence>
<gene>
    <name evidence="2" type="ORF">HMPREF9944_00666</name>
</gene>
<dbReference type="InterPro" id="IPR027417">
    <property type="entry name" value="P-loop_NTPase"/>
</dbReference>
<keyword evidence="3" id="KW-1185">Reference proteome</keyword>
<organism evidence="2 3">
    <name type="scientific">Segatella maculosa OT 289</name>
    <dbReference type="NCBI Taxonomy" id="999422"/>
    <lineage>
        <taxon>Bacteria</taxon>
        <taxon>Pseudomonadati</taxon>
        <taxon>Bacteroidota</taxon>
        <taxon>Bacteroidia</taxon>
        <taxon>Bacteroidales</taxon>
        <taxon>Prevotellaceae</taxon>
        <taxon>Segatella</taxon>
    </lineage>
</organism>
<dbReference type="SUPFAM" id="SSF52540">
    <property type="entry name" value="P-loop containing nucleoside triphosphate hydrolases"/>
    <property type="match status" value="1"/>
</dbReference>
<dbReference type="PANTHER" id="PTHR34301">
    <property type="entry name" value="DNA-BINDING PROTEIN-RELATED"/>
    <property type="match status" value="1"/>
</dbReference>
<feature type="domain" description="ATPase" evidence="1">
    <location>
        <begin position="19"/>
        <end position="262"/>
    </location>
</feature>
<dbReference type="STRING" id="999422.HMPREF9944_00666"/>
<dbReference type="Gene3D" id="3.40.50.300">
    <property type="entry name" value="P-loop containing nucleotide triphosphate hydrolases"/>
    <property type="match status" value="1"/>
</dbReference>
<comment type="caution">
    <text evidence="2">The sequence shown here is derived from an EMBL/GenBank/DDBJ whole genome shotgun (WGS) entry which is preliminary data.</text>
</comment>
<dbReference type="PATRIC" id="fig|999422.3.peg.679"/>
<accession>H1HKH2</accession>
<dbReference type="RefSeq" id="WP_008564409.1">
    <property type="nucleotide sequence ID" value="NZ_JH594501.1"/>
</dbReference>
<dbReference type="HOGENOM" id="CLU_053804_1_1_10"/>
<evidence type="ECO:0000259" key="1">
    <source>
        <dbReference type="Pfam" id="PF01637"/>
    </source>
</evidence>
<name>H1HKH2_9BACT</name>
<sequence>MKTINNPFITYGYKGSRYFCDRENESRQLIEALQNERNVTLIAPRRVGKTGLIKHVFDQIERQDKHAKCFYIDIFATKNLEQMVQLMARNILGRLDTTSQSALKRLQTFFGSLRPTVSFDQLTGLPTVSLDIRPNEEAQTLKRIFDYMQQSNHRCYVAIDEFQQILSYNHQGIEATLRSYIQFLPNVYFIFAGSMQHLMEEMFTSANRPFFQSSQIMLLRNVPTEKYLSFTNRFLKAQKRTVSKADFDYLYHKVDGITWYVQAILNRAYQYQETAISADFIDKIIYELVNEQESVYENYYASLTEIQAKLIAAVAKEDIVAAPLAHEFIAKYGLKATSSVRTALNALIDRQFIYRKPEGYMVYDRFFGLWLARL</sequence>
<dbReference type="OrthoDB" id="9805535at2"/>
<dbReference type="GO" id="GO:0005524">
    <property type="term" value="F:ATP binding"/>
    <property type="evidence" value="ECO:0007669"/>
    <property type="project" value="InterPro"/>
</dbReference>
<dbReference type="AlphaFoldDB" id="H1HKH2"/>
<reference evidence="2 3" key="1">
    <citation type="submission" date="2011-12" db="EMBL/GenBank/DDBJ databases">
        <title>The Genome Sequence of Prevotella maculosa OT 289.</title>
        <authorList>
            <consortium name="The Broad Institute Genome Sequencing Platform"/>
            <person name="Earl A."/>
            <person name="Ward D."/>
            <person name="Feldgarden M."/>
            <person name="Gevers D."/>
            <person name="Izard J."/>
            <person name="Blanton J.M."/>
            <person name="Mathney J."/>
            <person name="Tanner A.C."/>
            <person name="Dewhirst F.E."/>
            <person name="Young S.K."/>
            <person name="Zeng Q."/>
            <person name="Gargeya S."/>
            <person name="Fitzgerald M."/>
            <person name="Haas B."/>
            <person name="Abouelleil A."/>
            <person name="Alvarado L."/>
            <person name="Arachchi H.M."/>
            <person name="Berlin A."/>
            <person name="Chapman S.B."/>
            <person name="Gearin G."/>
            <person name="Goldberg J."/>
            <person name="Griggs A."/>
            <person name="Gujja S."/>
            <person name="Hansen M."/>
            <person name="Heiman D."/>
            <person name="Howarth C."/>
            <person name="Larimer J."/>
            <person name="Lui A."/>
            <person name="MacDonald P.J.P."/>
            <person name="McCowen C."/>
            <person name="Montmayeur A."/>
            <person name="Murphy C."/>
            <person name="Neiman D."/>
            <person name="Pearson M."/>
            <person name="Priest M."/>
            <person name="Roberts A."/>
            <person name="Saif S."/>
            <person name="Shea T."/>
            <person name="Sisk P."/>
            <person name="Stolte C."/>
            <person name="Sykes S."/>
            <person name="Wortman J."/>
            <person name="Nusbaum C."/>
            <person name="Birren B."/>
        </authorList>
    </citation>
    <scope>NUCLEOTIDE SEQUENCE [LARGE SCALE GENOMIC DNA]</scope>
    <source>
        <strain evidence="2 3">OT 289</strain>
    </source>
</reference>
<dbReference type="Pfam" id="PF01637">
    <property type="entry name" value="ATPase_2"/>
    <property type="match status" value="1"/>
</dbReference>
<dbReference type="PANTHER" id="PTHR34301:SF8">
    <property type="entry name" value="ATPASE DOMAIN-CONTAINING PROTEIN"/>
    <property type="match status" value="1"/>
</dbReference>
<protein>
    <recommendedName>
        <fullName evidence="1">ATPase domain-containing protein</fullName>
    </recommendedName>
</protein>
<evidence type="ECO:0000313" key="3">
    <source>
        <dbReference type="Proteomes" id="UP000003167"/>
    </source>
</evidence>
<dbReference type="InterPro" id="IPR011579">
    <property type="entry name" value="ATPase_dom"/>
</dbReference>
<dbReference type="Proteomes" id="UP000003167">
    <property type="component" value="Unassembled WGS sequence"/>
</dbReference>
<proteinExistence type="predicted"/>
<dbReference type="EMBL" id="AGEK01000016">
    <property type="protein sequence ID" value="EHO73073.1"/>
    <property type="molecule type" value="Genomic_DNA"/>
</dbReference>